<evidence type="ECO:0000313" key="11">
    <source>
        <dbReference type="Proteomes" id="UP001383192"/>
    </source>
</evidence>
<evidence type="ECO:0000256" key="6">
    <source>
        <dbReference type="ARBA" id="ARBA00022777"/>
    </source>
</evidence>
<comment type="similarity">
    <text evidence="2 9">Belongs to the gluconokinase GntK/GntV family.</text>
</comment>
<evidence type="ECO:0000256" key="5">
    <source>
        <dbReference type="ARBA" id="ARBA00022741"/>
    </source>
</evidence>
<keyword evidence="5 9" id="KW-0547">Nucleotide-binding</keyword>
<evidence type="ECO:0000313" key="10">
    <source>
        <dbReference type="EMBL" id="KAK7053247.1"/>
    </source>
</evidence>
<keyword evidence="6 9" id="KW-0418">Kinase</keyword>
<dbReference type="InterPro" id="IPR006001">
    <property type="entry name" value="Therm_gnt_kin"/>
</dbReference>
<dbReference type="CDD" id="cd02021">
    <property type="entry name" value="GntK"/>
    <property type="match status" value="1"/>
</dbReference>
<accession>A0AAW0DKL6</accession>
<protein>
    <recommendedName>
        <fullName evidence="3 9">Gluconokinase</fullName>
        <ecNumber evidence="3 9">2.7.1.12</ecNumber>
    </recommendedName>
</protein>
<comment type="pathway">
    <text evidence="1 9">Carbohydrate acid metabolism; D-gluconate degradation.</text>
</comment>
<evidence type="ECO:0000256" key="1">
    <source>
        <dbReference type="ARBA" id="ARBA00004875"/>
    </source>
</evidence>
<comment type="caution">
    <text evidence="10">The sequence shown here is derived from an EMBL/GenBank/DDBJ whole genome shotgun (WGS) entry which is preliminary data.</text>
</comment>
<dbReference type="Pfam" id="PF13238">
    <property type="entry name" value="AAA_18"/>
    <property type="match status" value="1"/>
</dbReference>
<dbReference type="GO" id="GO:0005737">
    <property type="term" value="C:cytoplasm"/>
    <property type="evidence" value="ECO:0007669"/>
    <property type="project" value="TreeGrafter"/>
</dbReference>
<keyword evidence="11" id="KW-1185">Reference proteome</keyword>
<evidence type="ECO:0000256" key="7">
    <source>
        <dbReference type="ARBA" id="ARBA00022840"/>
    </source>
</evidence>
<keyword evidence="7 9" id="KW-0067">ATP-binding</keyword>
<reference evidence="10 11" key="1">
    <citation type="submission" date="2024-01" db="EMBL/GenBank/DDBJ databases">
        <title>A draft genome for a cacao thread blight-causing isolate of Paramarasmius palmivorus.</title>
        <authorList>
            <person name="Baruah I.K."/>
            <person name="Bukari Y."/>
            <person name="Amoako-Attah I."/>
            <person name="Meinhardt L.W."/>
            <person name="Bailey B.A."/>
            <person name="Cohen S.P."/>
        </authorList>
    </citation>
    <scope>NUCLEOTIDE SEQUENCE [LARGE SCALE GENOMIC DNA]</scope>
    <source>
        <strain evidence="10 11">GH-12</strain>
    </source>
</reference>
<gene>
    <name evidence="10" type="ORF">VNI00_003873</name>
</gene>
<dbReference type="InterPro" id="IPR027417">
    <property type="entry name" value="P-loop_NTPase"/>
</dbReference>
<evidence type="ECO:0000256" key="4">
    <source>
        <dbReference type="ARBA" id="ARBA00022679"/>
    </source>
</evidence>
<evidence type="ECO:0000256" key="2">
    <source>
        <dbReference type="ARBA" id="ARBA00008420"/>
    </source>
</evidence>
<dbReference type="Proteomes" id="UP001383192">
    <property type="component" value="Unassembled WGS sequence"/>
</dbReference>
<dbReference type="AlphaFoldDB" id="A0AAW0DKL6"/>
<evidence type="ECO:0000256" key="8">
    <source>
        <dbReference type="ARBA" id="ARBA00048090"/>
    </source>
</evidence>
<proteinExistence type="inferred from homology"/>
<organism evidence="10 11">
    <name type="scientific">Paramarasmius palmivorus</name>
    <dbReference type="NCBI Taxonomy" id="297713"/>
    <lineage>
        <taxon>Eukaryota</taxon>
        <taxon>Fungi</taxon>
        <taxon>Dikarya</taxon>
        <taxon>Basidiomycota</taxon>
        <taxon>Agaricomycotina</taxon>
        <taxon>Agaricomycetes</taxon>
        <taxon>Agaricomycetidae</taxon>
        <taxon>Agaricales</taxon>
        <taxon>Marasmiineae</taxon>
        <taxon>Marasmiaceae</taxon>
        <taxon>Paramarasmius</taxon>
    </lineage>
</organism>
<evidence type="ECO:0000256" key="9">
    <source>
        <dbReference type="RuleBase" id="RU363066"/>
    </source>
</evidence>
<keyword evidence="4 9" id="KW-0808">Transferase</keyword>
<dbReference type="SUPFAM" id="SSF52540">
    <property type="entry name" value="P-loop containing nucleoside triphosphate hydrolases"/>
    <property type="match status" value="1"/>
</dbReference>
<dbReference type="NCBIfam" id="TIGR01313">
    <property type="entry name" value="therm_gnt_kin"/>
    <property type="match status" value="1"/>
</dbReference>
<dbReference type="PANTHER" id="PTHR43442:SF3">
    <property type="entry name" value="GLUCONOKINASE-RELATED"/>
    <property type="match status" value="1"/>
</dbReference>
<dbReference type="GO" id="GO:0005524">
    <property type="term" value="F:ATP binding"/>
    <property type="evidence" value="ECO:0007669"/>
    <property type="project" value="UniProtKB-KW"/>
</dbReference>
<dbReference type="PANTHER" id="PTHR43442">
    <property type="entry name" value="GLUCONOKINASE-RELATED"/>
    <property type="match status" value="1"/>
</dbReference>
<comment type="catalytic activity">
    <reaction evidence="8 9">
        <text>D-gluconate + ATP = 6-phospho-D-gluconate + ADP + H(+)</text>
        <dbReference type="Rhea" id="RHEA:19433"/>
        <dbReference type="ChEBI" id="CHEBI:15378"/>
        <dbReference type="ChEBI" id="CHEBI:18391"/>
        <dbReference type="ChEBI" id="CHEBI:30616"/>
        <dbReference type="ChEBI" id="CHEBI:58759"/>
        <dbReference type="ChEBI" id="CHEBI:456216"/>
        <dbReference type="EC" id="2.7.1.12"/>
    </reaction>
</comment>
<evidence type="ECO:0000256" key="3">
    <source>
        <dbReference type="ARBA" id="ARBA00012054"/>
    </source>
</evidence>
<dbReference type="EC" id="2.7.1.12" evidence="3 9"/>
<dbReference type="GO" id="GO:0005975">
    <property type="term" value="P:carbohydrate metabolic process"/>
    <property type="evidence" value="ECO:0007669"/>
    <property type="project" value="InterPro"/>
</dbReference>
<dbReference type="EMBL" id="JAYKXP010000010">
    <property type="protein sequence ID" value="KAK7053247.1"/>
    <property type="molecule type" value="Genomic_DNA"/>
</dbReference>
<dbReference type="Gene3D" id="3.40.50.300">
    <property type="entry name" value="P-loop containing nucleotide triphosphate hydrolases"/>
    <property type="match status" value="1"/>
</dbReference>
<dbReference type="GO" id="GO:0046316">
    <property type="term" value="F:gluconokinase activity"/>
    <property type="evidence" value="ECO:0007669"/>
    <property type="project" value="UniProtKB-EC"/>
</dbReference>
<name>A0AAW0DKL6_9AGAR</name>
<sequence>MSETQAGQRKPVLIVVMGVCGTGKSTLGQAIAKEYGLPYVEGDELHPKANIDKMASGQPLNDADREPWLELIRTTAEHKIAEMRASGDLKDEHEVHGVVVTCSSLRKYYRDILRGKRKEVKKTDESVLPEHLEASSPEILPTIFVFLKGTREVLWERMSKRQGHYMKANMLDSQLQTLEDPEGEEGVITVSILDPTETQLQQVKEALKKTNLTA</sequence>